<organism evidence="6">
    <name type="scientific">Alsobacter sp. KACC 23698</name>
    <dbReference type="NCBI Taxonomy" id="3149229"/>
    <lineage>
        <taxon>Bacteria</taxon>
        <taxon>Pseudomonadati</taxon>
        <taxon>Pseudomonadota</taxon>
        <taxon>Alphaproteobacteria</taxon>
        <taxon>Hyphomicrobiales</taxon>
        <taxon>Alsobacteraceae</taxon>
        <taxon>Alsobacter</taxon>
    </lineage>
</organism>
<dbReference type="InterPro" id="IPR052527">
    <property type="entry name" value="Metal_cation-efflux_comp"/>
</dbReference>
<dbReference type="GO" id="GO:0012505">
    <property type="term" value="C:endomembrane system"/>
    <property type="evidence" value="ECO:0007669"/>
    <property type="project" value="UniProtKB-SubCell"/>
</dbReference>
<accession>A0AAU7J9L0</accession>
<sequence>MAQDFGERPNQIPWPPLIYSGALLVAWGLEQVDPFVWLDSALAIVPAWLGMALFAAGVAVDFGCFLVLRRQGTTVLPNAPSRKLVTTGPYRFSRNPIYLANTAALVGFAIALRWGWLLLLAPVTVAAVNWLAISREEAHLERRFGQSWRDYAAKVRRWI</sequence>
<comment type="subcellular location">
    <subcellularLocation>
        <location evidence="1">Endomembrane system</location>
        <topology evidence="1">Multi-pass membrane protein</topology>
    </subcellularLocation>
</comment>
<dbReference type="GO" id="GO:0032259">
    <property type="term" value="P:methylation"/>
    <property type="evidence" value="ECO:0007669"/>
    <property type="project" value="UniProtKB-KW"/>
</dbReference>
<keyword evidence="6" id="KW-0489">Methyltransferase</keyword>
<gene>
    <name evidence="6" type="ORF">ABEG18_15050</name>
</gene>
<dbReference type="EC" id="2.1.1.334" evidence="6"/>
<dbReference type="EMBL" id="CP157484">
    <property type="protein sequence ID" value="XBO37051.1"/>
    <property type="molecule type" value="Genomic_DNA"/>
</dbReference>
<reference evidence="6" key="1">
    <citation type="submission" date="2024-05" db="EMBL/GenBank/DDBJ databases">
        <authorList>
            <person name="Kim S."/>
            <person name="Heo J."/>
            <person name="Choi H."/>
            <person name="Choi Y."/>
            <person name="Kwon S.-W."/>
            <person name="Kim Y."/>
        </authorList>
    </citation>
    <scope>NUCLEOTIDE SEQUENCE</scope>
    <source>
        <strain evidence="6">KACC 23698</strain>
    </source>
</reference>
<dbReference type="PANTHER" id="PTHR43847">
    <property type="entry name" value="BLL3993 PROTEIN"/>
    <property type="match status" value="1"/>
</dbReference>
<protein>
    <submittedName>
        <fullName evidence="6">Isoprenylcysteine carboxylmethyltransferase family protein</fullName>
        <ecNumber evidence="6">2.1.1.100</ecNumber>
        <ecNumber evidence="6">2.1.1.334</ecNumber>
    </submittedName>
</protein>
<feature type="transmembrane region" description="Helical" evidence="5">
    <location>
        <begin position="92"/>
        <end position="110"/>
    </location>
</feature>
<dbReference type="AlphaFoldDB" id="A0AAU7J9L0"/>
<dbReference type="Pfam" id="PF04191">
    <property type="entry name" value="PEMT"/>
    <property type="match status" value="1"/>
</dbReference>
<feature type="transmembrane region" description="Helical" evidence="5">
    <location>
        <begin position="41"/>
        <end position="68"/>
    </location>
</feature>
<evidence type="ECO:0000256" key="2">
    <source>
        <dbReference type="ARBA" id="ARBA00022692"/>
    </source>
</evidence>
<proteinExistence type="predicted"/>
<dbReference type="InterPro" id="IPR007318">
    <property type="entry name" value="Phopholipid_MeTrfase"/>
</dbReference>
<evidence type="ECO:0000313" key="6">
    <source>
        <dbReference type="EMBL" id="XBO37051.1"/>
    </source>
</evidence>
<keyword evidence="2 5" id="KW-0812">Transmembrane</keyword>
<evidence type="ECO:0000256" key="3">
    <source>
        <dbReference type="ARBA" id="ARBA00022989"/>
    </source>
</evidence>
<keyword evidence="6" id="KW-0808">Transferase</keyword>
<dbReference type="GO" id="GO:0004671">
    <property type="term" value="F:protein C-terminal S-isoprenylcysteine carboxyl O-methyltransferase activity"/>
    <property type="evidence" value="ECO:0007669"/>
    <property type="project" value="UniProtKB-EC"/>
</dbReference>
<dbReference type="PANTHER" id="PTHR43847:SF1">
    <property type="entry name" value="BLL3993 PROTEIN"/>
    <property type="match status" value="1"/>
</dbReference>
<feature type="transmembrane region" description="Helical" evidence="5">
    <location>
        <begin position="12"/>
        <end position="29"/>
    </location>
</feature>
<dbReference type="EC" id="2.1.1.100" evidence="6"/>
<dbReference type="Gene3D" id="1.20.120.1630">
    <property type="match status" value="1"/>
</dbReference>
<dbReference type="RefSeq" id="WP_406853874.1">
    <property type="nucleotide sequence ID" value="NZ_CP157484.1"/>
</dbReference>
<keyword evidence="4 5" id="KW-0472">Membrane</keyword>
<evidence type="ECO:0000256" key="5">
    <source>
        <dbReference type="SAM" id="Phobius"/>
    </source>
</evidence>
<keyword evidence="3 5" id="KW-1133">Transmembrane helix</keyword>
<name>A0AAU7J9L0_9HYPH</name>
<evidence type="ECO:0000256" key="1">
    <source>
        <dbReference type="ARBA" id="ARBA00004127"/>
    </source>
</evidence>
<evidence type="ECO:0000256" key="4">
    <source>
        <dbReference type="ARBA" id="ARBA00023136"/>
    </source>
</evidence>